<comment type="function">
    <text evidence="1">May be involved in the biogenesis of curli organelles.</text>
</comment>
<feature type="signal peptide" evidence="4">
    <location>
        <begin position="1"/>
        <end position="17"/>
    </location>
</feature>
<proteinExistence type="predicted"/>
<accession>A0ABV2LW32</accession>
<gene>
    <name evidence="5" type="ORF">ABID46_002352</name>
</gene>
<evidence type="ECO:0000313" key="6">
    <source>
        <dbReference type="Proteomes" id="UP001549146"/>
    </source>
</evidence>
<keyword evidence="6" id="KW-1185">Reference proteome</keyword>
<comment type="caution">
    <text evidence="5">The sequence shown here is derived from an EMBL/GenBank/DDBJ whole genome shotgun (WGS) entry which is preliminary data.</text>
</comment>
<dbReference type="InterPro" id="IPR053722">
    <property type="entry name" value="Curli_assembly_CsgC/AgfC"/>
</dbReference>
<keyword evidence="3 4" id="KW-0732">Signal</keyword>
<dbReference type="Proteomes" id="UP001549146">
    <property type="component" value="Unassembled WGS sequence"/>
</dbReference>
<evidence type="ECO:0000256" key="2">
    <source>
        <dbReference type="ARBA" id="ARBA00014024"/>
    </source>
</evidence>
<evidence type="ECO:0000256" key="3">
    <source>
        <dbReference type="ARBA" id="ARBA00022729"/>
    </source>
</evidence>
<dbReference type="Gene3D" id="2.60.40.2420">
    <property type="match status" value="1"/>
</dbReference>
<dbReference type="InterPro" id="IPR018900">
    <property type="entry name" value="Curli_CsgE"/>
</dbReference>
<protein>
    <recommendedName>
        <fullName evidence="2">Curli production assembly/transport component CsgE</fullName>
    </recommendedName>
</protein>
<dbReference type="EMBL" id="JBEPMO010000018">
    <property type="protein sequence ID" value="MET3732761.1"/>
    <property type="molecule type" value="Genomic_DNA"/>
</dbReference>
<reference evidence="5 6" key="1">
    <citation type="submission" date="2024-06" db="EMBL/GenBank/DDBJ databases">
        <title>Genomic Encyclopedia of Type Strains, Phase IV (KMG-IV): sequencing the most valuable type-strain genomes for metagenomic binning, comparative biology and taxonomic classification.</title>
        <authorList>
            <person name="Goeker M."/>
        </authorList>
    </citation>
    <scope>NUCLEOTIDE SEQUENCE [LARGE SCALE GENOMIC DNA]</scope>
    <source>
        <strain evidence="5 6">DSM 29388</strain>
    </source>
</reference>
<evidence type="ECO:0000256" key="4">
    <source>
        <dbReference type="SAM" id="SignalP"/>
    </source>
</evidence>
<evidence type="ECO:0000256" key="1">
    <source>
        <dbReference type="ARBA" id="ARBA00003989"/>
    </source>
</evidence>
<name>A0ABV2LW32_9FLAO</name>
<feature type="chain" id="PRO_5045295710" description="Curli production assembly/transport component CsgE" evidence="4">
    <location>
        <begin position="18"/>
        <end position="237"/>
    </location>
</feature>
<dbReference type="Pfam" id="PF10627">
    <property type="entry name" value="CsgE"/>
    <property type="match status" value="1"/>
</dbReference>
<organism evidence="5 6">
    <name type="scientific">Moheibacter stercoris</name>
    <dbReference type="NCBI Taxonomy" id="1628251"/>
    <lineage>
        <taxon>Bacteria</taxon>
        <taxon>Pseudomonadati</taxon>
        <taxon>Bacteroidota</taxon>
        <taxon>Flavobacteriia</taxon>
        <taxon>Flavobacteriales</taxon>
        <taxon>Weeksellaceae</taxon>
        <taxon>Moheibacter</taxon>
    </lineage>
</organism>
<sequence length="237" mass="27488">MKLFLFWLILISLPPFGLSQESNDNLIIASIETETDENGITFIPIVQNKSLLHNEFNYLFLVKKTDEKNNVSINKQSGKFTLTPDETKKLSTIHLNNSPKLNLKALLYIRDENQNLLIAKDSLEIKSIETTSTEKEMNLMPLGILVDDTKTKFGKDYYDSFFTAYNQLPQKFDFIVQVSELPYRGQTSVINVYAENEMIYEFFSRPDEEYIKYQVSQTLKSLSQLAQSKSLKNEFKY</sequence>
<evidence type="ECO:0000313" key="5">
    <source>
        <dbReference type="EMBL" id="MET3732761.1"/>
    </source>
</evidence>
<dbReference type="RefSeq" id="WP_354510289.1">
    <property type="nucleotide sequence ID" value="NZ_JBEPMO010000018.1"/>
</dbReference>